<dbReference type="GO" id="GO:0005737">
    <property type="term" value="C:cytoplasm"/>
    <property type="evidence" value="ECO:0007669"/>
    <property type="project" value="UniProtKB-SubCell"/>
</dbReference>
<dbReference type="RefSeq" id="WP_090395838.1">
    <property type="nucleotide sequence ID" value="NZ_FNEN01000001.1"/>
</dbReference>
<dbReference type="CDD" id="cd02440">
    <property type="entry name" value="AdoMet_MTases"/>
    <property type="match status" value="1"/>
</dbReference>
<keyword evidence="8" id="KW-0689">Ribosomal protein</keyword>
<keyword evidence="8" id="KW-0687">Ribonucleoprotein</keyword>
<dbReference type="Proteomes" id="UP000198853">
    <property type="component" value="Unassembled WGS sequence"/>
</dbReference>
<evidence type="ECO:0000313" key="9">
    <source>
        <dbReference type="Proteomes" id="UP000198853"/>
    </source>
</evidence>
<dbReference type="InterPro" id="IPR004498">
    <property type="entry name" value="Ribosomal_PrmA_MeTrfase"/>
</dbReference>
<dbReference type="HAMAP" id="MF_00735">
    <property type="entry name" value="Methyltr_PrmA"/>
    <property type="match status" value="1"/>
</dbReference>
<dbReference type="PANTHER" id="PTHR43648">
    <property type="entry name" value="ELECTRON TRANSFER FLAVOPROTEIN BETA SUBUNIT LYSINE METHYLTRANSFERASE"/>
    <property type="match status" value="1"/>
</dbReference>
<proteinExistence type="inferred from homology"/>
<feature type="binding site" evidence="6">
    <location>
        <position position="243"/>
    </location>
    <ligand>
        <name>S-adenosyl-L-methionine</name>
        <dbReference type="ChEBI" id="CHEBI:59789"/>
    </ligand>
</feature>
<reference evidence="8 9" key="1">
    <citation type="submission" date="2016-10" db="EMBL/GenBank/DDBJ databases">
        <authorList>
            <person name="de Groot N.N."/>
        </authorList>
    </citation>
    <scope>NUCLEOTIDE SEQUENCE [LARGE SCALE GENOMIC DNA]</scope>
    <source>
        <strain evidence="8 9">DSM 21771</strain>
    </source>
</reference>
<accession>A0A1G8JUU5</accession>
<keyword evidence="2 6" id="KW-0963">Cytoplasm</keyword>
<feature type="compositionally biased region" description="Basic and acidic residues" evidence="7">
    <location>
        <begin position="34"/>
        <end position="47"/>
    </location>
</feature>
<evidence type="ECO:0000256" key="5">
    <source>
        <dbReference type="ARBA" id="ARBA00022691"/>
    </source>
</evidence>
<dbReference type="EC" id="2.1.1.-" evidence="6"/>
<dbReference type="InterPro" id="IPR050078">
    <property type="entry name" value="Ribosomal_L11_MeTrfase_PrmA"/>
</dbReference>
<feature type="binding site" evidence="6">
    <location>
        <position position="158"/>
    </location>
    <ligand>
        <name>S-adenosyl-L-methionine</name>
        <dbReference type="ChEBI" id="CHEBI:59789"/>
    </ligand>
</feature>
<dbReference type="OrthoDB" id="9785995at2"/>
<feature type="binding site" evidence="6">
    <location>
        <position position="200"/>
    </location>
    <ligand>
        <name>S-adenosyl-L-methionine</name>
        <dbReference type="ChEBI" id="CHEBI:59789"/>
    </ligand>
</feature>
<dbReference type="GO" id="GO:0016279">
    <property type="term" value="F:protein-lysine N-methyltransferase activity"/>
    <property type="evidence" value="ECO:0007669"/>
    <property type="project" value="RHEA"/>
</dbReference>
<dbReference type="InterPro" id="IPR029063">
    <property type="entry name" value="SAM-dependent_MTases_sf"/>
</dbReference>
<dbReference type="Gene3D" id="3.40.50.150">
    <property type="entry name" value="Vaccinia Virus protein VP39"/>
    <property type="match status" value="1"/>
</dbReference>
<evidence type="ECO:0000256" key="2">
    <source>
        <dbReference type="ARBA" id="ARBA00022490"/>
    </source>
</evidence>
<dbReference type="GO" id="GO:0005840">
    <property type="term" value="C:ribosome"/>
    <property type="evidence" value="ECO:0007669"/>
    <property type="project" value="UniProtKB-KW"/>
</dbReference>
<dbReference type="PIRSF" id="PIRSF000401">
    <property type="entry name" value="RPL11_MTase"/>
    <property type="match status" value="1"/>
</dbReference>
<evidence type="ECO:0000256" key="7">
    <source>
        <dbReference type="SAM" id="MobiDB-lite"/>
    </source>
</evidence>
<organism evidence="8 9">
    <name type="scientific">Natribacillus halophilus</name>
    <dbReference type="NCBI Taxonomy" id="549003"/>
    <lineage>
        <taxon>Bacteria</taxon>
        <taxon>Bacillati</taxon>
        <taxon>Bacillota</taxon>
        <taxon>Bacilli</taxon>
        <taxon>Bacillales</taxon>
        <taxon>Bacillaceae</taxon>
        <taxon>Natribacillus</taxon>
    </lineage>
</organism>
<dbReference type="NCBIfam" id="TIGR00406">
    <property type="entry name" value="prmA"/>
    <property type="match status" value="1"/>
</dbReference>
<comment type="function">
    <text evidence="6">Methylates ribosomal protein L11.</text>
</comment>
<evidence type="ECO:0000256" key="4">
    <source>
        <dbReference type="ARBA" id="ARBA00022679"/>
    </source>
</evidence>
<dbReference type="PANTHER" id="PTHR43648:SF1">
    <property type="entry name" value="ELECTRON TRANSFER FLAVOPROTEIN BETA SUBUNIT LYSINE METHYLTRANSFERASE"/>
    <property type="match status" value="1"/>
</dbReference>
<protein>
    <recommendedName>
        <fullName evidence="6">Ribosomal protein L11 methyltransferase</fullName>
        <shortName evidence="6">L11 Mtase</shortName>
        <ecNumber evidence="6">2.1.1.-</ecNumber>
    </recommendedName>
</protein>
<gene>
    <name evidence="6" type="primary">prmA</name>
    <name evidence="8" type="ORF">SAMN04488123_101382</name>
</gene>
<keyword evidence="3 6" id="KW-0489">Methyltransferase</keyword>
<dbReference type="EMBL" id="FNEN01000001">
    <property type="protein sequence ID" value="SDI34380.1"/>
    <property type="molecule type" value="Genomic_DNA"/>
</dbReference>
<keyword evidence="9" id="KW-1185">Reference proteome</keyword>
<feature type="region of interest" description="Disordered" evidence="7">
    <location>
        <begin position="34"/>
        <end position="54"/>
    </location>
</feature>
<dbReference type="GO" id="GO:0032259">
    <property type="term" value="P:methylation"/>
    <property type="evidence" value="ECO:0007669"/>
    <property type="project" value="UniProtKB-KW"/>
</dbReference>
<comment type="subcellular location">
    <subcellularLocation>
        <location evidence="6">Cytoplasm</location>
    </subcellularLocation>
</comment>
<comment type="catalytic activity">
    <reaction evidence="6">
        <text>L-lysyl-[protein] + 3 S-adenosyl-L-methionine = N(6),N(6),N(6)-trimethyl-L-lysyl-[protein] + 3 S-adenosyl-L-homocysteine + 3 H(+)</text>
        <dbReference type="Rhea" id="RHEA:54192"/>
        <dbReference type="Rhea" id="RHEA-COMP:9752"/>
        <dbReference type="Rhea" id="RHEA-COMP:13826"/>
        <dbReference type="ChEBI" id="CHEBI:15378"/>
        <dbReference type="ChEBI" id="CHEBI:29969"/>
        <dbReference type="ChEBI" id="CHEBI:57856"/>
        <dbReference type="ChEBI" id="CHEBI:59789"/>
        <dbReference type="ChEBI" id="CHEBI:61961"/>
    </reaction>
</comment>
<feature type="binding site" evidence="6">
    <location>
        <position position="179"/>
    </location>
    <ligand>
        <name>S-adenosyl-L-methionine</name>
        <dbReference type="ChEBI" id="CHEBI:59789"/>
    </ligand>
</feature>
<name>A0A1G8JUU5_9BACI</name>
<keyword evidence="4 6" id="KW-0808">Transferase</keyword>
<dbReference type="Pfam" id="PF06325">
    <property type="entry name" value="PrmA"/>
    <property type="match status" value="1"/>
</dbReference>
<sequence length="307" mass="34047">MDWTEYRVHTTHEAADAVSHVLTEQGANGIVIEDAKDRENRPQDSDHIGQPSVEHLPTEGVVLKVYFPADVVKMDDIREALTVFKQRSDLVTGSLAISTEQLKEEDWEEAWKTYYKPVKVSTNLTIAPSWEQVKPGENETVIELDPGMAFGTGTHPTTLLCLQVLERIVRKGDRVLDVGTGSGILSIAAAKFGASVFAYDREDMAVRVANENIRINDVEEQVRVAKSDLFSDVKERGDIIVANLLADIIIRMAPEVKTYLNDGGLLLVSGIIKDKKADVRQALENNGLVLVETLEQEGWVALLLKEE</sequence>
<evidence type="ECO:0000256" key="3">
    <source>
        <dbReference type="ARBA" id="ARBA00022603"/>
    </source>
</evidence>
<comment type="similarity">
    <text evidence="1 6">Belongs to the methyltransferase superfamily. PrmA family.</text>
</comment>
<dbReference type="SUPFAM" id="SSF53335">
    <property type="entry name" value="S-adenosyl-L-methionine-dependent methyltransferases"/>
    <property type="match status" value="1"/>
</dbReference>
<evidence type="ECO:0000256" key="6">
    <source>
        <dbReference type="HAMAP-Rule" id="MF_00735"/>
    </source>
</evidence>
<evidence type="ECO:0000256" key="1">
    <source>
        <dbReference type="ARBA" id="ARBA00009741"/>
    </source>
</evidence>
<keyword evidence="5 6" id="KW-0949">S-adenosyl-L-methionine</keyword>
<evidence type="ECO:0000313" key="8">
    <source>
        <dbReference type="EMBL" id="SDI34380.1"/>
    </source>
</evidence>
<dbReference type="AlphaFoldDB" id="A0A1G8JUU5"/>